<feature type="signal peptide" evidence="1">
    <location>
        <begin position="1"/>
        <end position="27"/>
    </location>
</feature>
<keyword evidence="3" id="KW-1185">Reference proteome</keyword>
<reference evidence="2" key="2">
    <citation type="submission" date="2020-09" db="EMBL/GenBank/DDBJ databases">
        <authorList>
            <person name="Sun Q."/>
            <person name="Ohkuma M."/>
        </authorList>
    </citation>
    <scope>NUCLEOTIDE SEQUENCE</scope>
    <source>
        <strain evidence="2">JCM 19831</strain>
    </source>
</reference>
<dbReference type="Proteomes" id="UP000642070">
    <property type="component" value="Unassembled WGS sequence"/>
</dbReference>
<organism evidence="2 3">
    <name type="scientific">Dactylosporangium sucinum</name>
    <dbReference type="NCBI Taxonomy" id="1424081"/>
    <lineage>
        <taxon>Bacteria</taxon>
        <taxon>Bacillati</taxon>
        <taxon>Actinomycetota</taxon>
        <taxon>Actinomycetes</taxon>
        <taxon>Micromonosporales</taxon>
        <taxon>Micromonosporaceae</taxon>
        <taxon>Dactylosporangium</taxon>
    </lineage>
</organism>
<evidence type="ECO:0000313" key="3">
    <source>
        <dbReference type="Proteomes" id="UP000642070"/>
    </source>
</evidence>
<sequence length="201" mass="20825">MYRMLRTTTALLTALAVALVAAAPASAAPSARPSAGAGLDAAKRAVADRIDKRLDALEQYAGTIGTAKHLDAAHRDSLTKLVADSRSGLTALKTKVAGETTAAAVKADAHSMVNDYRVFMLTGPKVRLSIAVDTELAAVELLRRKPGADQAELDAVAQSLAGKVDTLLAIRPGPDAAAIRNAVQPVRAAAKSAHATLRTMR</sequence>
<accession>A0A917UEV1</accession>
<evidence type="ECO:0000256" key="1">
    <source>
        <dbReference type="SAM" id="SignalP"/>
    </source>
</evidence>
<keyword evidence="1" id="KW-0732">Signal</keyword>
<feature type="chain" id="PRO_5036804947" evidence="1">
    <location>
        <begin position="28"/>
        <end position="201"/>
    </location>
</feature>
<dbReference type="AlphaFoldDB" id="A0A917UEV1"/>
<name>A0A917UEV1_9ACTN</name>
<reference evidence="2" key="1">
    <citation type="journal article" date="2014" name="Int. J. Syst. Evol. Microbiol.">
        <title>Complete genome sequence of Corynebacterium casei LMG S-19264T (=DSM 44701T), isolated from a smear-ripened cheese.</title>
        <authorList>
            <consortium name="US DOE Joint Genome Institute (JGI-PGF)"/>
            <person name="Walter F."/>
            <person name="Albersmeier A."/>
            <person name="Kalinowski J."/>
            <person name="Ruckert C."/>
        </authorList>
    </citation>
    <scope>NUCLEOTIDE SEQUENCE</scope>
    <source>
        <strain evidence="2">JCM 19831</strain>
    </source>
</reference>
<evidence type="ECO:0000313" key="2">
    <source>
        <dbReference type="EMBL" id="GGM87920.1"/>
    </source>
</evidence>
<proteinExistence type="predicted"/>
<protein>
    <submittedName>
        <fullName evidence="2">Uncharacterized protein</fullName>
    </submittedName>
</protein>
<comment type="caution">
    <text evidence="2">The sequence shown here is derived from an EMBL/GenBank/DDBJ whole genome shotgun (WGS) entry which is preliminary data.</text>
</comment>
<gene>
    <name evidence="2" type="ORF">GCM10007977_107300</name>
</gene>
<dbReference type="EMBL" id="BMPI01000114">
    <property type="protein sequence ID" value="GGM87920.1"/>
    <property type="molecule type" value="Genomic_DNA"/>
</dbReference>